<proteinExistence type="predicted"/>
<dbReference type="EMBL" id="QROO01000035">
    <property type="protein sequence ID" value="RHL33513.1"/>
    <property type="molecule type" value="Genomic_DNA"/>
</dbReference>
<evidence type="ECO:0000313" key="2">
    <source>
        <dbReference type="EMBL" id="RHL33513.1"/>
    </source>
</evidence>
<dbReference type="AlphaFoldDB" id="A0A415KB86"/>
<keyword evidence="2" id="KW-0808">Transferase</keyword>
<comment type="caution">
    <text evidence="2">The sequence shown here is derived from an EMBL/GenBank/DDBJ whole genome shotgun (WGS) entry which is preliminary data.</text>
</comment>
<dbReference type="PANTHER" id="PTHR12526">
    <property type="entry name" value="GLYCOSYLTRANSFERASE"/>
    <property type="match status" value="1"/>
</dbReference>
<dbReference type="CDD" id="cd03801">
    <property type="entry name" value="GT4_PimA-like"/>
    <property type="match status" value="1"/>
</dbReference>
<dbReference type="GO" id="GO:0016757">
    <property type="term" value="F:glycosyltransferase activity"/>
    <property type="evidence" value="ECO:0007669"/>
    <property type="project" value="InterPro"/>
</dbReference>
<dbReference type="RefSeq" id="WP_118219995.1">
    <property type="nucleotide sequence ID" value="NZ_JAQEAW010000032.1"/>
</dbReference>
<reference evidence="2 3" key="1">
    <citation type="submission" date="2018-08" db="EMBL/GenBank/DDBJ databases">
        <title>A genome reference for cultivated species of the human gut microbiota.</title>
        <authorList>
            <person name="Zou Y."/>
            <person name="Xue W."/>
            <person name="Luo G."/>
        </authorList>
    </citation>
    <scope>NUCLEOTIDE SEQUENCE [LARGE SCALE GENOMIC DNA]</scope>
    <source>
        <strain evidence="2 3">AF38-2</strain>
    </source>
</reference>
<organism evidence="2 3">
    <name type="scientific">Bacteroides xylanisolvens</name>
    <dbReference type="NCBI Taxonomy" id="371601"/>
    <lineage>
        <taxon>Bacteria</taxon>
        <taxon>Pseudomonadati</taxon>
        <taxon>Bacteroidota</taxon>
        <taxon>Bacteroidia</taxon>
        <taxon>Bacteroidales</taxon>
        <taxon>Bacteroidaceae</taxon>
        <taxon>Bacteroides</taxon>
    </lineage>
</organism>
<name>A0A415KB86_9BACE</name>
<evidence type="ECO:0000259" key="1">
    <source>
        <dbReference type="Pfam" id="PF00534"/>
    </source>
</evidence>
<evidence type="ECO:0000313" key="3">
    <source>
        <dbReference type="Proteomes" id="UP000284495"/>
    </source>
</evidence>
<dbReference type="Proteomes" id="UP000284495">
    <property type="component" value="Unassembled WGS sequence"/>
</dbReference>
<gene>
    <name evidence="2" type="ORF">DW027_21670</name>
</gene>
<protein>
    <submittedName>
        <fullName evidence="2">Glycosyltransferase</fullName>
    </submittedName>
</protein>
<sequence>MDKLKVAVICHVSNAEIRQNLDLESWTLKRLIKKILGRRSTINSDYSVWNTLMFHEFEAIEDIDFHAIILHPGMKYSLQEFDIRGIHYHCIKQDMETFSGKVFKNRNIFKCFWHNRKWIARVIDDIQPDVINLIAAESPFISLAGIDIDTTKYPFMVSMQTALSDPDFIENYPMNKVDYERRCEVEQAVLRRTKYIATDSSWYRAIAKQFNPGAEFLRYHFCVPNDFSMLNKNVEKEYDFVYFSNNINKAGDDAVKAFAIAHRQNPSLTLNMVGGYDDEYYTHINMLMIELGVKDNVTISGYYSTYNAALQQVLRAHNALIPIKVDIISGTIREAMMLGIPVVTYVTKGTPALNKEKETVLLSSINDYEDMANNMLRLVSDSVFREELIRNSEIYCQSNWNSRKNMLIQAKTYHCVYRHFHQKTPLPNEVTECLY</sequence>
<dbReference type="Gene3D" id="3.40.50.2000">
    <property type="entry name" value="Glycogen Phosphorylase B"/>
    <property type="match status" value="2"/>
</dbReference>
<dbReference type="SUPFAM" id="SSF53756">
    <property type="entry name" value="UDP-Glycosyltransferase/glycogen phosphorylase"/>
    <property type="match status" value="1"/>
</dbReference>
<dbReference type="InterPro" id="IPR001296">
    <property type="entry name" value="Glyco_trans_1"/>
</dbReference>
<dbReference type="Pfam" id="PF00534">
    <property type="entry name" value="Glycos_transf_1"/>
    <property type="match status" value="1"/>
</dbReference>
<feature type="domain" description="Glycosyl transferase family 1" evidence="1">
    <location>
        <begin position="239"/>
        <end position="392"/>
    </location>
</feature>
<accession>A0A415KB86</accession>